<evidence type="ECO:0000259" key="6">
    <source>
        <dbReference type="PROSITE" id="PS51182"/>
    </source>
</evidence>
<evidence type="ECO:0000313" key="7">
    <source>
        <dbReference type="EMBL" id="CAD8137897.1"/>
    </source>
</evidence>
<accession>A0A8S1SEX6</accession>
<evidence type="ECO:0008006" key="9">
    <source>
        <dbReference type="Google" id="ProtNLM"/>
    </source>
</evidence>
<evidence type="ECO:0000256" key="1">
    <source>
        <dbReference type="ARBA" id="ARBA00004316"/>
    </source>
</evidence>
<evidence type="ECO:0000256" key="2">
    <source>
        <dbReference type="ARBA" id="ARBA00022801"/>
    </source>
</evidence>
<organism evidence="7 8">
    <name type="scientific">Paramecium octaurelia</name>
    <dbReference type="NCBI Taxonomy" id="43137"/>
    <lineage>
        <taxon>Eukaryota</taxon>
        <taxon>Sar</taxon>
        <taxon>Alveolata</taxon>
        <taxon>Ciliophora</taxon>
        <taxon>Intramacronucleata</taxon>
        <taxon>Oligohymenophorea</taxon>
        <taxon>Peniculida</taxon>
        <taxon>Parameciidae</taxon>
        <taxon>Paramecium</taxon>
    </lineage>
</organism>
<evidence type="ECO:0000256" key="3">
    <source>
        <dbReference type="ARBA" id="ARBA00023273"/>
    </source>
</evidence>
<dbReference type="SMART" id="SM01326">
    <property type="entry name" value="PTEN_C2"/>
    <property type="match status" value="1"/>
</dbReference>
<dbReference type="InterPro" id="IPR003595">
    <property type="entry name" value="Tyr_Pase_cat"/>
</dbReference>
<evidence type="ECO:0000313" key="8">
    <source>
        <dbReference type="Proteomes" id="UP000683925"/>
    </source>
</evidence>
<keyword evidence="3" id="KW-0966">Cell projection</keyword>
<dbReference type="InterPro" id="IPR029023">
    <property type="entry name" value="Tensin_phosphatase"/>
</dbReference>
<comment type="caution">
    <text evidence="7">The sequence shown here is derived from an EMBL/GenBank/DDBJ whole genome shotgun (WGS) entry which is preliminary data.</text>
</comment>
<keyword evidence="2" id="KW-0378">Hydrolase</keyword>
<dbReference type="GO" id="GO:0005829">
    <property type="term" value="C:cytosol"/>
    <property type="evidence" value="ECO:0007669"/>
    <property type="project" value="TreeGrafter"/>
</dbReference>
<proteinExistence type="predicted"/>
<evidence type="ECO:0000259" key="5">
    <source>
        <dbReference type="PROSITE" id="PS51181"/>
    </source>
</evidence>
<feature type="domain" description="Tyrosine specific protein phosphatases" evidence="4">
    <location>
        <begin position="105"/>
        <end position="158"/>
    </location>
</feature>
<dbReference type="PROSITE" id="PS51181">
    <property type="entry name" value="PPASE_TENSIN"/>
    <property type="match status" value="1"/>
</dbReference>
<dbReference type="InterPro" id="IPR014020">
    <property type="entry name" value="Tensin_C2-dom"/>
</dbReference>
<comment type="subcellular location">
    <subcellularLocation>
        <location evidence="1">Cell projection</location>
    </subcellularLocation>
</comment>
<dbReference type="GO" id="GO:0042995">
    <property type="term" value="C:cell projection"/>
    <property type="evidence" value="ECO:0007669"/>
    <property type="project" value="UniProtKB-SubCell"/>
</dbReference>
<dbReference type="GO" id="GO:0016314">
    <property type="term" value="F:phosphatidylinositol-3,4,5-trisphosphate 3-phosphatase activity"/>
    <property type="evidence" value="ECO:0007669"/>
    <property type="project" value="TreeGrafter"/>
</dbReference>
<dbReference type="Pfam" id="PF22785">
    <property type="entry name" value="Tc-R-P"/>
    <property type="match status" value="1"/>
</dbReference>
<dbReference type="PROSITE" id="PS00383">
    <property type="entry name" value="TYR_PHOSPHATASE_1"/>
    <property type="match status" value="1"/>
</dbReference>
<gene>
    <name evidence="7" type="ORF">POCTA_138.1.T0090081</name>
</gene>
<dbReference type="InterPro" id="IPR051281">
    <property type="entry name" value="Dual-spec_lipid-protein_phosph"/>
</dbReference>
<dbReference type="CDD" id="cd14497">
    <property type="entry name" value="PTP_PTEN-like"/>
    <property type="match status" value="1"/>
</dbReference>
<dbReference type="PANTHER" id="PTHR12305:SF60">
    <property type="entry name" value="PHOSPHATIDYLINOSITOL 3,4,5-TRISPHOSPHATE 3-PHOSPHATASE TPTE2-RELATED"/>
    <property type="match status" value="1"/>
</dbReference>
<reference evidence="7" key="1">
    <citation type="submission" date="2021-01" db="EMBL/GenBank/DDBJ databases">
        <authorList>
            <consortium name="Genoscope - CEA"/>
            <person name="William W."/>
        </authorList>
    </citation>
    <scope>NUCLEOTIDE SEQUENCE</scope>
</reference>
<dbReference type="EMBL" id="CAJJDP010000008">
    <property type="protein sequence ID" value="CAD8137897.1"/>
    <property type="molecule type" value="Genomic_DNA"/>
</dbReference>
<dbReference type="PANTHER" id="PTHR12305">
    <property type="entry name" value="PHOSPHATASE WITH HOMOLOGY TO TENSIN"/>
    <property type="match status" value="1"/>
</dbReference>
<protein>
    <recommendedName>
        <fullName evidence="9">Phosphatidylinositol-3,4,5-trisphosphate 3-phosphatase</fullName>
    </recommendedName>
</protein>
<dbReference type="PROSITE" id="PS51182">
    <property type="entry name" value="C2_TENSIN"/>
    <property type="match status" value="1"/>
</dbReference>
<keyword evidence="8" id="KW-1185">Reference proteome</keyword>
<dbReference type="Pfam" id="PF10409">
    <property type="entry name" value="PTEN_C2"/>
    <property type="match status" value="1"/>
</dbReference>
<sequence length="519" mass="61305">MDYIRQKVSGKKNRLKEGNFNLDLTYITQRIIAMSIPGEGFEGLYRNPIDQVAQYLNERHNEDYFIFNLSGKNYDEQKFKGSIFKDYFWKDHHSPSLNVLFDICLQIHNILKANEENVVVIHCLAGKGRTGTVICCYLLYSGRFNNVADALNYYGKKRFHGEGLSVNQPCQIKYIEYFYKLLNMKTRIFPNLIQISSISFYGRSPQMNINGQCYPYVEIIDVKKDSILYSTKQMSKKYVGQSHHIILPNQTPLVADILINVKNHGTLSDSKMFRFSFNTAFIEKHVTYQLNELDPTQLQDDQRFDKQFRVERSKNVKIAPNQIPLKINAKYVNHTQLNIKRHGAEQMKLLADTLNLLKVKQQNYYSELNKMMMQNPYSKKKSQNQLTHFILKCSQKTNKYNYDVDEQIYILFNRNNFVQILLFFQRYYQQILFQQQFSVSMQTYAKFLLSVTLPNKKFQSWIYSLSQKDKIQKTRELKPQSKTWWMNQRKIKKNNDAVIVSFFTKLAQVNSFNFGQHSL</sequence>
<dbReference type="PROSITE" id="PS50056">
    <property type="entry name" value="TYR_PHOSPHATASE_2"/>
    <property type="match status" value="1"/>
</dbReference>
<dbReference type="AlphaFoldDB" id="A0A8S1SEX6"/>
<dbReference type="OrthoDB" id="16692at2759"/>
<evidence type="ECO:0000259" key="4">
    <source>
        <dbReference type="PROSITE" id="PS50056"/>
    </source>
</evidence>
<dbReference type="InterPro" id="IPR016130">
    <property type="entry name" value="Tyr_Pase_AS"/>
</dbReference>
<feature type="domain" description="Phosphatase tensin-type" evidence="5">
    <location>
        <begin position="13"/>
        <end position="185"/>
    </location>
</feature>
<dbReference type="SMART" id="SM00404">
    <property type="entry name" value="PTPc_motif"/>
    <property type="match status" value="1"/>
</dbReference>
<dbReference type="InterPro" id="IPR000387">
    <property type="entry name" value="Tyr_Pase_dom"/>
</dbReference>
<feature type="domain" description="C2 tensin-type" evidence="6">
    <location>
        <begin position="190"/>
        <end position="317"/>
    </location>
</feature>
<name>A0A8S1SEX6_PAROT</name>
<dbReference type="Proteomes" id="UP000683925">
    <property type="component" value="Unassembled WGS sequence"/>
</dbReference>